<dbReference type="EMBL" id="JBEDUW010000006">
    <property type="protein sequence ID" value="KAK9920826.1"/>
    <property type="molecule type" value="Genomic_DNA"/>
</dbReference>
<feature type="compositionally biased region" description="Basic and acidic residues" evidence="7">
    <location>
        <begin position="48"/>
        <end position="70"/>
    </location>
</feature>
<dbReference type="Gene3D" id="1.25.10.10">
    <property type="entry name" value="Leucine-rich Repeat Variant"/>
    <property type="match status" value="1"/>
</dbReference>
<keyword evidence="10" id="KW-1185">Reference proteome</keyword>
<evidence type="ECO:0000256" key="6">
    <source>
        <dbReference type="PROSITE-ProRule" id="PRU00104"/>
    </source>
</evidence>
<dbReference type="InterPro" id="IPR000569">
    <property type="entry name" value="HECT_dom"/>
</dbReference>
<dbReference type="EC" id="2.3.2.26" evidence="3"/>
<dbReference type="FunFam" id="3.30.2410.10:FF:000007">
    <property type="entry name" value="Putative E3 ubiquitin-protein ligase HECTD1"/>
    <property type="match status" value="1"/>
</dbReference>
<dbReference type="SUPFAM" id="SSF48371">
    <property type="entry name" value="ARM repeat"/>
    <property type="match status" value="1"/>
</dbReference>
<dbReference type="Gene3D" id="3.90.1750.10">
    <property type="entry name" value="Hect, E3 ligase catalytic domains"/>
    <property type="match status" value="1"/>
</dbReference>
<comment type="catalytic activity">
    <reaction evidence="1">
        <text>S-ubiquitinyl-[E2 ubiquitin-conjugating enzyme]-L-cysteine + [acceptor protein]-L-lysine = [E2 ubiquitin-conjugating enzyme]-L-cysteine + N(6)-ubiquitinyl-[acceptor protein]-L-lysine.</text>
        <dbReference type="EC" id="2.3.2.26"/>
    </reaction>
</comment>
<feature type="compositionally biased region" description="Low complexity" evidence="7">
    <location>
        <begin position="841"/>
        <end position="858"/>
    </location>
</feature>
<feature type="compositionally biased region" description="Low complexity" evidence="7">
    <location>
        <begin position="29"/>
        <end position="46"/>
    </location>
</feature>
<evidence type="ECO:0000256" key="2">
    <source>
        <dbReference type="ARBA" id="ARBA00006331"/>
    </source>
</evidence>
<evidence type="ECO:0000259" key="8">
    <source>
        <dbReference type="PROSITE" id="PS50237"/>
    </source>
</evidence>
<keyword evidence="4" id="KW-0808">Transferase</keyword>
<feature type="domain" description="HECT" evidence="8">
    <location>
        <begin position="1197"/>
        <end position="1579"/>
    </location>
</feature>
<protein>
    <recommendedName>
        <fullName evidence="3">HECT-type E3 ubiquitin transferase</fullName>
        <ecNumber evidence="3">2.3.2.26</ecNumber>
    </recommendedName>
</protein>
<feature type="compositionally biased region" description="Polar residues" evidence="7">
    <location>
        <begin position="889"/>
        <end position="915"/>
    </location>
</feature>
<dbReference type="PANTHER" id="PTHR45670">
    <property type="entry name" value="E3 UBIQUITIN-PROTEIN LIGASE TRIP12"/>
    <property type="match status" value="1"/>
</dbReference>
<dbReference type="GO" id="GO:0000209">
    <property type="term" value="P:protein polyubiquitination"/>
    <property type="evidence" value="ECO:0007669"/>
    <property type="project" value="TreeGrafter"/>
</dbReference>
<dbReference type="InterPro" id="IPR011989">
    <property type="entry name" value="ARM-like"/>
</dbReference>
<organism evidence="9 10">
    <name type="scientific">Rubus argutus</name>
    <name type="common">Southern blackberry</name>
    <dbReference type="NCBI Taxonomy" id="59490"/>
    <lineage>
        <taxon>Eukaryota</taxon>
        <taxon>Viridiplantae</taxon>
        <taxon>Streptophyta</taxon>
        <taxon>Embryophyta</taxon>
        <taxon>Tracheophyta</taxon>
        <taxon>Spermatophyta</taxon>
        <taxon>Magnoliopsida</taxon>
        <taxon>eudicotyledons</taxon>
        <taxon>Gunneridae</taxon>
        <taxon>Pentapetalae</taxon>
        <taxon>rosids</taxon>
        <taxon>fabids</taxon>
        <taxon>Rosales</taxon>
        <taxon>Rosaceae</taxon>
        <taxon>Rosoideae</taxon>
        <taxon>Rosoideae incertae sedis</taxon>
        <taxon>Rubus</taxon>
    </lineage>
</organism>
<comment type="similarity">
    <text evidence="2">Belongs to the UPL family. K-HECT subfamily.</text>
</comment>
<accession>A0AAW1WAC8</accession>
<feature type="compositionally biased region" description="Basic and acidic residues" evidence="7">
    <location>
        <begin position="80"/>
        <end position="94"/>
    </location>
</feature>
<dbReference type="SMART" id="SM00119">
    <property type="entry name" value="HECTc"/>
    <property type="match status" value="1"/>
</dbReference>
<name>A0AAW1WAC8_RUBAR</name>
<dbReference type="Gene3D" id="3.30.2410.10">
    <property type="entry name" value="Hect, E3 ligase catalytic domain"/>
    <property type="match status" value="1"/>
</dbReference>
<feature type="region of interest" description="Disordered" evidence="7">
    <location>
        <begin position="1"/>
        <end position="94"/>
    </location>
</feature>
<dbReference type="InterPro" id="IPR035983">
    <property type="entry name" value="Hect_E3_ubiquitin_ligase"/>
</dbReference>
<proteinExistence type="inferred from homology"/>
<gene>
    <name evidence="9" type="ORF">M0R45_029370</name>
</gene>
<dbReference type="SUPFAM" id="SSF56204">
    <property type="entry name" value="Hect, E3 ligase catalytic domain"/>
    <property type="match status" value="1"/>
</dbReference>
<dbReference type="Pfam" id="PF00632">
    <property type="entry name" value="HECT"/>
    <property type="match status" value="1"/>
</dbReference>
<feature type="compositionally biased region" description="Basic and acidic residues" evidence="7">
    <location>
        <begin position="1"/>
        <end position="21"/>
    </location>
</feature>
<evidence type="ECO:0000313" key="10">
    <source>
        <dbReference type="Proteomes" id="UP001457282"/>
    </source>
</evidence>
<feature type="region of interest" description="Disordered" evidence="7">
    <location>
        <begin position="889"/>
        <end position="939"/>
    </location>
</feature>
<dbReference type="InterPro" id="IPR045322">
    <property type="entry name" value="HECTD1/TRIP12-like"/>
</dbReference>
<dbReference type="PANTHER" id="PTHR45670:SF10">
    <property type="entry name" value="E3 UBIQUITIN-PROTEIN LIGASE UPL4"/>
    <property type="match status" value="1"/>
</dbReference>
<dbReference type="InterPro" id="IPR016024">
    <property type="entry name" value="ARM-type_fold"/>
</dbReference>
<dbReference type="Pfam" id="PF25579">
    <property type="entry name" value="TPR_TRIP12_N"/>
    <property type="match status" value="1"/>
</dbReference>
<evidence type="ECO:0000256" key="4">
    <source>
        <dbReference type="ARBA" id="ARBA00022679"/>
    </source>
</evidence>
<dbReference type="GO" id="GO:0043161">
    <property type="term" value="P:proteasome-mediated ubiquitin-dependent protein catabolic process"/>
    <property type="evidence" value="ECO:0007669"/>
    <property type="project" value="TreeGrafter"/>
</dbReference>
<evidence type="ECO:0000256" key="7">
    <source>
        <dbReference type="SAM" id="MobiDB-lite"/>
    </source>
</evidence>
<feature type="region of interest" description="Disordered" evidence="7">
    <location>
        <begin position="832"/>
        <end position="875"/>
    </location>
</feature>
<feature type="active site" description="Glycyl thioester intermediate" evidence="6">
    <location>
        <position position="1546"/>
    </location>
</feature>
<evidence type="ECO:0000256" key="1">
    <source>
        <dbReference type="ARBA" id="ARBA00000885"/>
    </source>
</evidence>
<sequence length="1579" mass="176442">MESRGQKRPEIDDELPADKRACSSLEFRPSTSSSSQTPMNSMNSTSENNDHMDTESSDHSEGGEPEKDSAYDSCDDSEEDQRHSDLRDYQRRRASGDHGKFQTILSSLSEEVDLSQQLVMLTELCEVLSFCTEDSLSGDTPNLLSPILVKLARDETSADIMLLAIRAMTYLCDVYPRSSAYLVRHDAVPALCQRLLAIEYLDVAEQCLQALEKLSREQPLACLQAGAIMAVLNYIDFFSTSIQRVALSTVVNICKKLPSECPSPFMEAVPTLCNLLQYEDPQLVENVAICLVRITERVSQSSEMLDELCKHGLIRQATHFMSLNSRTTLSQPIYNGLIGLLVKLSSGSVVAFRTLYELNISSILKDKLSTYDLSHGMSSTHVVDGHCYQVYEVLKLLNELLPTSARNQDAPQLSDKESFLVNQPDLLQKFGRDILPLLIQVVNSGANLYICYGCLSVINKLIYLSTSDMLVELLKNANISSFLAGVFTRKDPHVLILALQIAELILQKFSDFFLDSFIKEGVFFAIDALLTPEKCSLVTLNKCSRLVFPVSSGTRLLSDSSQKSASKEVLRCLCYAFPGSSPSVSEKGSCMLEKDSVYNLAKHIRTKYFAPELYDPEKVLTDVLQKLRTFSASLSDLMNMSMNSYAPDQHEEKFYGIMHQVMEKLSGREPISTFEFIESGILKSLMTYLSNDQYSRQKGELIAAKSDIYAVEKRFEVFARLLFSSADTFSGELPILTLIRRLQSSLSTLENFPVILSHIPKQKNSFATVPYERCTTYPCIKARFVRDKEETSLGDSSEDVLTVDPFSSLDAIEGYLWPKVNAKGTSHIKSATGVEGKSECGPLQSPSNASSSQGGSPSTCEPESIPPNTYEPESMSMDLPELKAEEVNLTQPESEQAPSLGQTNPQTSLDETYTETVEKELEAPSEEDTEMKEQCPLSCSNEDTSPKLLFYLEGKQLERSLTLYQAILQQQMNEHEIVIGSKLWSKVYTLTYRRAVGQEGSDKECLDSTERSAVSDKAGGCMLYTSFFSSMFPCELASDLEKSSPTYDIIYLLKSLESMNKYIVFLKSRQRICAFAEGKINDLDNFQIAVAPVSQNEFLSSKLTEKLEQQMRDGLAVSVGGMPLWCNQLMASCHFLFSFEVKCKYFRLAAFGPLLGQLHSPSHSDSGVTSDRRLSSGSLPRQKFLVFRNRILDSAAQMMDLHACQKVLLEVEYDEEVGTGLGPTLEFYTLVSHEFQKSGLGMWREDGGSFTSGTSHAENPGIMICPCGLFPRPWSSTMDSSDGIQFNDVIKKFVLLGKIVGKALQDGRVLDLHFSKAFYKLILGQELGLYDIQSFDPVFGRTLLEFKALAERKRFLESVHGENTTFDFDSCFRKIRIEDLCLDFTLPGYPDFVLASGLEHIMVNSTNLEDYVSLMADATINAGISRQVEAFKSGFNQVFPIENLQIFTEEELERLLCGERDSWAFNELLDHIKFDHGYTASSPPIVNLLEIIHKFNQEQRRAFLQFVTGAPRLPPGGFASLNPKLTIVRKHSGNSADLDLPSVMTCANYLKLPPYSSKEKMKEKLLYAIKEGQGSFHLS</sequence>
<dbReference type="InterPro" id="IPR057948">
    <property type="entry name" value="TPR_TRIP12_N"/>
</dbReference>
<evidence type="ECO:0000256" key="3">
    <source>
        <dbReference type="ARBA" id="ARBA00012485"/>
    </source>
</evidence>
<keyword evidence="5 6" id="KW-0833">Ubl conjugation pathway</keyword>
<reference evidence="9 10" key="1">
    <citation type="journal article" date="2023" name="G3 (Bethesda)">
        <title>A chromosome-length genome assembly and annotation of blackberry (Rubus argutus, cv. 'Hillquist').</title>
        <authorList>
            <person name="Bruna T."/>
            <person name="Aryal R."/>
            <person name="Dudchenko O."/>
            <person name="Sargent D.J."/>
            <person name="Mead D."/>
            <person name="Buti M."/>
            <person name="Cavallini A."/>
            <person name="Hytonen T."/>
            <person name="Andres J."/>
            <person name="Pham M."/>
            <person name="Weisz D."/>
            <person name="Mascagni F."/>
            <person name="Usai G."/>
            <person name="Natali L."/>
            <person name="Bassil N."/>
            <person name="Fernandez G.E."/>
            <person name="Lomsadze A."/>
            <person name="Armour M."/>
            <person name="Olukolu B."/>
            <person name="Poorten T."/>
            <person name="Britton C."/>
            <person name="Davik J."/>
            <person name="Ashrafi H."/>
            <person name="Aiden E.L."/>
            <person name="Borodovsky M."/>
            <person name="Worthington M."/>
        </authorList>
    </citation>
    <scope>NUCLEOTIDE SEQUENCE [LARGE SCALE GENOMIC DNA]</scope>
    <source>
        <strain evidence="9">PI 553951</strain>
    </source>
</reference>
<dbReference type="PROSITE" id="PS50237">
    <property type="entry name" value="HECT"/>
    <property type="match status" value="1"/>
</dbReference>
<dbReference type="GO" id="GO:0061630">
    <property type="term" value="F:ubiquitin protein ligase activity"/>
    <property type="evidence" value="ECO:0007669"/>
    <property type="project" value="UniProtKB-EC"/>
</dbReference>
<dbReference type="CDD" id="cd00078">
    <property type="entry name" value="HECTc"/>
    <property type="match status" value="1"/>
</dbReference>
<dbReference type="Proteomes" id="UP001457282">
    <property type="component" value="Unassembled WGS sequence"/>
</dbReference>
<evidence type="ECO:0000313" key="9">
    <source>
        <dbReference type="EMBL" id="KAK9920826.1"/>
    </source>
</evidence>
<evidence type="ECO:0000256" key="5">
    <source>
        <dbReference type="ARBA" id="ARBA00022786"/>
    </source>
</evidence>
<comment type="caution">
    <text evidence="9">The sequence shown here is derived from an EMBL/GenBank/DDBJ whole genome shotgun (WGS) entry which is preliminary data.</text>
</comment>